<feature type="transmembrane region" description="Helical" evidence="8">
    <location>
        <begin position="21"/>
        <end position="40"/>
    </location>
</feature>
<sequence length="562" mass="63342">MLLQSPLFTLLRTRYNVTSTTLILLIAIVIPAFYNLNFWLRLLQTFEQLSLPAIGFSVMFFTLISFLVFMLLSLFNHHYLLKPVAITLLFSAASIAYFNSIGVVIDEVMIKNITETNTQEAMELANGSLLTYLLILGFIPAFFIARLKLNYQSKWVRLKRSSLYSITMALGVSALLYSNFQFTTFFGRENRDLRLFVNPLFPLLSVNKYASSHFKTVEVFVHVGSDAQQIKLAKKRTVGIFMLGETARADHFGINGYPKNTTPNLDKRLAQGRLFNFSDVTACGTSTAYSVPCIFSLLDEDNYSPNKARNQSNVLDILESAGIKTLWRDNNSSCKGVCARIENENFRDHIDKQSLYFHEGAYLDEILLSNLDRVIATTDKDILIVLHQLGSHGPAYHRRYPKSFAKFSPSCASNAPQNCTPTEVSNSYDNTIVYTDYLLEKTITLLEEHSQDYQSFMLYVSDHGESLGENGVYLHGLPKVIAPKSQTHVPLVLWLSDDMYNTFGAPVALEAYANGCVERELSHDHISHTLLAIFNVETSLKKAEKSIINNHCLLSGMLAKEP</sequence>
<dbReference type="Gene3D" id="3.40.720.10">
    <property type="entry name" value="Alkaline Phosphatase, subunit A"/>
    <property type="match status" value="1"/>
</dbReference>
<proteinExistence type="predicted"/>
<reference evidence="11 12" key="1">
    <citation type="journal article" date="2022" name="IScience">
        <title>An ultrasensitive nanofiber-based assay for enzymatic hydrolysis and deep-sea microbial degradation of cellulose.</title>
        <authorList>
            <person name="Tsudome M."/>
            <person name="Tachioka M."/>
            <person name="Miyazaki M."/>
            <person name="Uchimura K."/>
            <person name="Tsuda M."/>
            <person name="Takaki Y."/>
            <person name="Deguchi S."/>
        </authorList>
    </citation>
    <scope>NUCLEOTIDE SEQUENCE [LARGE SCALE GENOMIC DNA]</scope>
    <source>
        <strain evidence="11 12">GE09</strain>
    </source>
</reference>
<evidence type="ECO:0000256" key="7">
    <source>
        <dbReference type="ARBA" id="ARBA00023136"/>
    </source>
</evidence>
<organism evidence="11 12">
    <name type="scientific">Marinagarivorans cellulosilyticus</name>
    <dbReference type="NCBI Taxonomy" id="2721545"/>
    <lineage>
        <taxon>Bacteria</taxon>
        <taxon>Pseudomonadati</taxon>
        <taxon>Pseudomonadota</taxon>
        <taxon>Gammaproteobacteria</taxon>
        <taxon>Cellvibrionales</taxon>
        <taxon>Cellvibrionaceae</taxon>
        <taxon>Marinagarivorans</taxon>
    </lineage>
</organism>
<dbReference type="GO" id="GO:0005886">
    <property type="term" value="C:plasma membrane"/>
    <property type="evidence" value="ECO:0007669"/>
    <property type="project" value="UniProtKB-SubCell"/>
</dbReference>
<evidence type="ECO:0000259" key="10">
    <source>
        <dbReference type="Pfam" id="PF08019"/>
    </source>
</evidence>
<evidence type="ECO:0000259" key="9">
    <source>
        <dbReference type="Pfam" id="PF00884"/>
    </source>
</evidence>
<keyword evidence="3" id="KW-0997">Cell inner membrane</keyword>
<dbReference type="NCBIfam" id="NF028537">
    <property type="entry name" value="P_eth_NH2_trans"/>
    <property type="match status" value="1"/>
</dbReference>
<dbReference type="EMBL" id="AP023086">
    <property type="protein sequence ID" value="BCD96350.1"/>
    <property type="molecule type" value="Genomic_DNA"/>
</dbReference>
<evidence type="ECO:0000256" key="8">
    <source>
        <dbReference type="SAM" id="Phobius"/>
    </source>
</evidence>
<feature type="transmembrane region" description="Helical" evidence="8">
    <location>
        <begin position="84"/>
        <end position="105"/>
    </location>
</feature>
<feature type="transmembrane region" description="Helical" evidence="8">
    <location>
        <begin position="129"/>
        <end position="149"/>
    </location>
</feature>
<dbReference type="Pfam" id="PF00884">
    <property type="entry name" value="Sulfatase"/>
    <property type="match status" value="1"/>
</dbReference>
<dbReference type="PANTHER" id="PTHR30443:SF0">
    <property type="entry name" value="PHOSPHOETHANOLAMINE TRANSFERASE EPTA"/>
    <property type="match status" value="1"/>
</dbReference>
<evidence type="ECO:0000256" key="2">
    <source>
        <dbReference type="ARBA" id="ARBA00022475"/>
    </source>
</evidence>
<protein>
    <submittedName>
        <fullName evidence="11">Lipid A ethanolaminephosphotransferase</fullName>
        <ecNumber evidence="11">2.7.8.43</ecNumber>
    </submittedName>
</protein>
<evidence type="ECO:0000256" key="6">
    <source>
        <dbReference type="ARBA" id="ARBA00022989"/>
    </source>
</evidence>
<comment type="subcellular location">
    <subcellularLocation>
        <location evidence="1">Cell inner membrane</location>
        <topology evidence="1">Multi-pass membrane protein</topology>
    </subcellularLocation>
</comment>
<dbReference type="GO" id="GO:0009244">
    <property type="term" value="P:lipopolysaccharide core region biosynthetic process"/>
    <property type="evidence" value="ECO:0007669"/>
    <property type="project" value="TreeGrafter"/>
</dbReference>
<dbReference type="Pfam" id="PF08019">
    <property type="entry name" value="EptA_B_N"/>
    <property type="match status" value="1"/>
</dbReference>
<evidence type="ECO:0000313" key="11">
    <source>
        <dbReference type="EMBL" id="BCD96350.1"/>
    </source>
</evidence>
<dbReference type="GO" id="GO:0016776">
    <property type="term" value="F:phosphotransferase activity, phosphate group as acceptor"/>
    <property type="evidence" value="ECO:0007669"/>
    <property type="project" value="TreeGrafter"/>
</dbReference>
<evidence type="ECO:0000313" key="12">
    <source>
        <dbReference type="Proteomes" id="UP001320119"/>
    </source>
</evidence>
<dbReference type="InterPro" id="IPR058130">
    <property type="entry name" value="PEA_transf_C"/>
</dbReference>
<dbReference type="InterPro" id="IPR040423">
    <property type="entry name" value="PEA_transferase"/>
</dbReference>
<dbReference type="CDD" id="cd16017">
    <property type="entry name" value="LptA"/>
    <property type="match status" value="1"/>
</dbReference>
<gene>
    <name evidence="11" type="ORF">MARGE09_P0550</name>
</gene>
<keyword evidence="4 11" id="KW-0808">Transferase</keyword>
<feature type="domain" description="Sulfatase N-terminal" evidence="9">
    <location>
        <begin position="240"/>
        <end position="535"/>
    </location>
</feature>
<dbReference type="AlphaFoldDB" id="A0AAN1WF21"/>
<keyword evidence="7 8" id="KW-0472">Membrane</keyword>
<keyword evidence="6 8" id="KW-1133">Transmembrane helix</keyword>
<dbReference type="PANTHER" id="PTHR30443">
    <property type="entry name" value="INNER MEMBRANE PROTEIN"/>
    <property type="match status" value="1"/>
</dbReference>
<dbReference type="InterPro" id="IPR000917">
    <property type="entry name" value="Sulfatase_N"/>
</dbReference>
<evidence type="ECO:0000256" key="1">
    <source>
        <dbReference type="ARBA" id="ARBA00004429"/>
    </source>
</evidence>
<accession>A0AAN1WF21</accession>
<evidence type="ECO:0000256" key="5">
    <source>
        <dbReference type="ARBA" id="ARBA00022692"/>
    </source>
</evidence>
<evidence type="ECO:0000256" key="3">
    <source>
        <dbReference type="ARBA" id="ARBA00022519"/>
    </source>
</evidence>
<dbReference type="SUPFAM" id="SSF53649">
    <property type="entry name" value="Alkaline phosphatase-like"/>
    <property type="match status" value="1"/>
</dbReference>
<evidence type="ECO:0000256" key="4">
    <source>
        <dbReference type="ARBA" id="ARBA00022679"/>
    </source>
</evidence>
<dbReference type="InterPro" id="IPR012549">
    <property type="entry name" value="EptA-like_N"/>
</dbReference>
<dbReference type="EC" id="2.7.8.43" evidence="11"/>
<dbReference type="Proteomes" id="UP001320119">
    <property type="component" value="Chromosome"/>
</dbReference>
<name>A0AAN1WF21_9GAMM</name>
<feature type="transmembrane region" description="Helical" evidence="8">
    <location>
        <begin position="52"/>
        <end position="72"/>
    </location>
</feature>
<keyword evidence="2" id="KW-1003">Cell membrane</keyword>
<keyword evidence="5 8" id="KW-0812">Transmembrane</keyword>
<dbReference type="InterPro" id="IPR017850">
    <property type="entry name" value="Alkaline_phosphatase_core_sf"/>
</dbReference>
<dbReference type="KEGG" id="marq:MARGE09_P0550"/>
<keyword evidence="12" id="KW-1185">Reference proteome</keyword>
<feature type="domain" description="Phosphoethanolamine transferase N-terminal" evidence="10">
    <location>
        <begin position="66"/>
        <end position="212"/>
    </location>
</feature>
<feature type="transmembrane region" description="Helical" evidence="8">
    <location>
        <begin position="161"/>
        <end position="180"/>
    </location>
</feature>